<evidence type="ECO:0000256" key="3">
    <source>
        <dbReference type="ARBA" id="ARBA00022801"/>
    </source>
</evidence>
<comment type="similarity">
    <text evidence="7">Belongs to the glycosyl hydrolase 74 family.</text>
</comment>
<keyword evidence="2" id="KW-0677">Repeat</keyword>
<evidence type="ECO:0000256" key="8">
    <source>
        <dbReference type="SAM" id="Phobius"/>
    </source>
</evidence>
<proteinExistence type="inferred from homology"/>
<dbReference type="Proteomes" id="UP001442494">
    <property type="component" value="Unassembled WGS sequence"/>
</dbReference>
<dbReference type="CDD" id="cd15482">
    <property type="entry name" value="Sialidase_non-viral"/>
    <property type="match status" value="2"/>
</dbReference>
<feature type="transmembrane region" description="Helical" evidence="8">
    <location>
        <begin position="72"/>
        <end position="91"/>
    </location>
</feature>
<gene>
    <name evidence="10" type="ORF">NDI37_05335</name>
</gene>
<evidence type="ECO:0000256" key="2">
    <source>
        <dbReference type="ARBA" id="ARBA00022737"/>
    </source>
</evidence>
<organism evidence="10 11">
    <name type="scientific">Funiculus sociatus GB2-A5</name>
    <dbReference type="NCBI Taxonomy" id="2933946"/>
    <lineage>
        <taxon>Bacteria</taxon>
        <taxon>Bacillati</taxon>
        <taxon>Cyanobacteriota</taxon>
        <taxon>Cyanophyceae</taxon>
        <taxon>Coleofasciculales</taxon>
        <taxon>Coleofasciculaceae</taxon>
        <taxon>Funiculus</taxon>
    </lineage>
</organism>
<name>A0ABV0JKC3_9CYAN</name>
<accession>A0ABV0JKC3</accession>
<dbReference type="InterPro" id="IPR015943">
    <property type="entry name" value="WD40/YVTN_repeat-like_dom_sf"/>
</dbReference>
<comment type="caution">
    <text evidence="10">The sequence shown here is derived from an EMBL/GenBank/DDBJ whole genome shotgun (WGS) entry which is preliminary data.</text>
</comment>
<sequence length="785" mass="86218">MMIFSGAARWLAPTLAHVNVGMAMFLWDKSFQGLAQPILVSLLVFAVGILLANIAFKIITKSGTYQSRLIGQAARIAVIALFATVSLQQLWNAKSIGNSASGQAEVVTSRNYQKNVSLGKAHVALGGGGYVTGIYLHPLQKDLVYIKTDVGGFYRWNSVNQSWIPLTDHFTREQSRYYGGEALALDPNNPNIVYIAAGDHFVNGPGTIFKSTDRGATWKKLKLDLPMAGNESRRDVGERLAVNPFNSKVIFFGSRRDGLWKSLDAGETWAKVTSFGGNPKKDIGIVAILFDKNQSGLVYANAYEDGIYKSTDTGITWNKIEGSPEKAMRLALSSDRTLYVTINGNPGVKKYANGVWQNITPKNEKDNFNGVSVNPTNSKEIIVATKQQNKNTKIYRSIDGGATWTEQKRSMNNTVAWWSDYMLSNPSVSAIEFDPKVAGRVWLTDWYGIWRTDNISQQPSVWTNYQKGHEELVIFTLVAPPKGALLLSGVADVDGFYHNNGLNAYPSQTLGGGDKSVSFQDTYSIAYSESDPLKMVRVGGTRWNNNYTGATSTDGGLTWKPFASFPKDKRLIRVAMSATNPNLFVVIVSGATARRTGDGGASWTKVKGLPDGIQGPWEWRLPLAADTVNGKTFYYYADGKFYRSTDGGADFQVVNSSLPKKKWYSVKPVPGVEGEVWINLNSDGLHRSTDGGKTFVPITGVKRAYLFAFGKPQPGSTIPALYLYGEIRNMGQGIFRSLDQGKTWTEIGDRSRPIGKNPQVMEASKQEFGLVFIGTGGRGIYYGTR</sequence>
<feature type="domain" description="Sortilin N-terminal" evidence="9">
    <location>
        <begin position="207"/>
        <end position="328"/>
    </location>
</feature>
<keyword evidence="3" id="KW-0378">Hydrolase</keyword>
<evidence type="ECO:0000256" key="7">
    <source>
        <dbReference type="ARBA" id="ARBA00037986"/>
    </source>
</evidence>
<dbReference type="Pfam" id="PF15902">
    <property type="entry name" value="Sortilin-Vps10"/>
    <property type="match status" value="1"/>
</dbReference>
<keyword evidence="11" id="KW-1185">Reference proteome</keyword>
<keyword evidence="8" id="KW-0812">Transmembrane</keyword>
<evidence type="ECO:0000259" key="9">
    <source>
        <dbReference type="Pfam" id="PF15902"/>
    </source>
</evidence>
<keyword evidence="5" id="KW-0326">Glycosidase</keyword>
<keyword evidence="4" id="KW-0119">Carbohydrate metabolism</keyword>
<dbReference type="InterPro" id="IPR031778">
    <property type="entry name" value="Sortilin_N"/>
</dbReference>
<dbReference type="SUPFAM" id="SSF110296">
    <property type="entry name" value="Oligoxyloglucan reducing end-specific cellobiohydrolase"/>
    <property type="match status" value="2"/>
</dbReference>
<reference evidence="10 11" key="1">
    <citation type="submission" date="2022-04" db="EMBL/GenBank/DDBJ databases">
        <title>Positive selection, recombination, and allopatry shape intraspecific diversity of widespread and dominant cyanobacteria.</title>
        <authorList>
            <person name="Wei J."/>
            <person name="Shu W."/>
            <person name="Hu C."/>
        </authorList>
    </citation>
    <scope>NUCLEOTIDE SEQUENCE [LARGE SCALE GENOMIC DNA]</scope>
    <source>
        <strain evidence="10 11">GB2-A5</strain>
    </source>
</reference>
<dbReference type="EMBL" id="JAMPKK010000007">
    <property type="protein sequence ID" value="MEP0863888.1"/>
    <property type="molecule type" value="Genomic_DNA"/>
</dbReference>
<keyword evidence="6" id="KW-0624">Polysaccharide degradation</keyword>
<evidence type="ECO:0000256" key="1">
    <source>
        <dbReference type="ARBA" id="ARBA00022729"/>
    </source>
</evidence>
<evidence type="ECO:0000256" key="4">
    <source>
        <dbReference type="ARBA" id="ARBA00023277"/>
    </source>
</evidence>
<dbReference type="Gene3D" id="2.130.10.10">
    <property type="entry name" value="YVTN repeat-like/Quinoprotein amine dehydrogenase"/>
    <property type="match status" value="2"/>
</dbReference>
<dbReference type="InterPro" id="IPR052025">
    <property type="entry name" value="Xyloglucanase_GH74"/>
</dbReference>
<evidence type="ECO:0000313" key="10">
    <source>
        <dbReference type="EMBL" id="MEP0863888.1"/>
    </source>
</evidence>
<dbReference type="PANTHER" id="PTHR43739:SF2">
    <property type="entry name" value="OLIGOXYLOGLUCAN-REDUCING END-SPECIFIC XYLOGLUCANASE-RELATED"/>
    <property type="match status" value="1"/>
</dbReference>
<evidence type="ECO:0000256" key="6">
    <source>
        <dbReference type="ARBA" id="ARBA00023326"/>
    </source>
</evidence>
<keyword evidence="8" id="KW-0472">Membrane</keyword>
<feature type="transmembrane region" description="Helical" evidence="8">
    <location>
        <begin position="40"/>
        <end position="60"/>
    </location>
</feature>
<protein>
    <recommendedName>
        <fullName evidence="9">Sortilin N-terminal domain-containing protein</fullName>
    </recommendedName>
</protein>
<keyword evidence="1" id="KW-0732">Signal</keyword>
<dbReference type="RefSeq" id="WP_199295221.1">
    <property type="nucleotide sequence ID" value="NZ_JAMPKK010000007.1"/>
</dbReference>
<keyword evidence="8" id="KW-1133">Transmembrane helix</keyword>
<evidence type="ECO:0000256" key="5">
    <source>
        <dbReference type="ARBA" id="ARBA00023295"/>
    </source>
</evidence>
<evidence type="ECO:0000313" key="11">
    <source>
        <dbReference type="Proteomes" id="UP001442494"/>
    </source>
</evidence>
<dbReference type="PANTHER" id="PTHR43739">
    <property type="entry name" value="XYLOGLUCANASE (EUROFUNG)"/>
    <property type="match status" value="1"/>
</dbReference>